<keyword evidence="2" id="KW-1185">Reference proteome</keyword>
<dbReference type="EMBL" id="BAAAFR010000005">
    <property type="protein sequence ID" value="GAA0321567.1"/>
    <property type="molecule type" value="Genomic_DNA"/>
</dbReference>
<dbReference type="RefSeq" id="WP_201505117.1">
    <property type="nucleotide sequence ID" value="NZ_BAAAFR010000005.1"/>
</dbReference>
<organism evidence="1 2">
    <name type="scientific">Psychrobacter aestuarii</name>
    <dbReference type="NCBI Taxonomy" id="556327"/>
    <lineage>
        <taxon>Bacteria</taxon>
        <taxon>Pseudomonadati</taxon>
        <taxon>Pseudomonadota</taxon>
        <taxon>Gammaproteobacteria</taxon>
        <taxon>Moraxellales</taxon>
        <taxon>Moraxellaceae</taxon>
        <taxon>Psychrobacter</taxon>
    </lineage>
</organism>
<accession>A0ABP3FMS6</accession>
<protein>
    <submittedName>
        <fullName evidence="1">Uncharacterized protein</fullName>
    </submittedName>
</protein>
<gene>
    <name evidence="1" type="ORF">GCM10009129_19230</name>
</gene>
<evidence type="ECO:0000313" key="2">
    <source>
        <dbReference type="Proteomes" id="UP001501787"/>
    </source>
</evidence>
<evidence type="ECO:0000313" key="1">
    <source>
        <dbReference type="EMBL" id="GAA0321567.1"/>
    </source>
</evidence>
<sequence length="345" mass="40480">MKNLYIVESPLQALCALEVSLDKDKTNEENFIIIKLSNGDRKKNDNQILDILNQRKWSKKKIIVGLKIRNVVTNNFFQRRVLDSIRNDFYDDIDNLYLGEFRSIFMHLAKVAVEADNVFIMDDGAASINTINRYIKNNKYYPHDNFLPKNKIKKIVFRLIYKKYINKFLLDKPAVLLTAFHSKDEKNIKRIYFKESQKKINTFSKKDKNLVFYFGSKYSEANIISLEYEIEFLTEVKKFYGDKNLVYFPHRDESEEKLKVISEDIGFKLSFTNSIAELYIMQCDKSPQEVAGAYTSVLNNVNVIFPEITCRAFKLDSKRIDPSRLNIIESVYSFYKSTGINIQEL</sequence>
<proteinExistence type="predicted"/>
<reference evidence="2" key="1">
    <citation type="journal article" date="2019" name="Int. J. Syst. Evol. Microbiol.">
        <title>The Global Catalogue of Microorganisms (GCM) 10K type strain sequencing project: providing services to taxonomists for standard genome sequencing and annotation.</title>
        <authorList>
            <consortium name="The Broad Institute Genomics Platform"/>
            <consortium name="The Broad Institute Genome Sequencing Center for Infectious Disease"/>
            <person name="Wu L."/>
            <person name="Ma J."/>
        </authorList>
    </citation>
    <scope>NUCLEOTIDE SEQUENCE [LARGE SCALE GENOMIC DNA]</scope>
    <source>
        <strain evidence="2">JCM 16343</strain>
    </source>
</reference>
<dbReference type="Proteomes" id="UP001501787">
    <property type="component" value="Unassembled WGS sequence"/>
</dbReference>
<name>A0ABP3FMS6_9GAMM</name>
<comment type="caution">
    <text evidence="1">The sequence shown here is derived from an EMBL/GenBank/DDBJ whole genome shotgun (WGS) entry which is preliminary data.</text>
</comment>